<proteinExistence type="predicted"/>
<comment type="caution">
    <text evidence="1">The sequence shown here is derived from an EMBL/GenBank/DDBJ whole genome shotgun (WGS) entry which is preliminary data.</text>
</comment>
<evidence type="ECO:0000313" key="1">
    <source>
        <dbReference type="EMBL" id="HIS35090.1"/>
    </source>
</evidence>
<dbReference type="Proteomes" id="UP000823928">
    <property type="component" value="Unassembled WGS sequence"/>
</dbReference>
<dbReference type="EMBL" id="DVIU01000012">
    <property type="protein sequence ID" value="HIS35090.1"/>
    <property type="molecule type" value="Genomic_DNA"/>
</dbReference>
<protein>
    <submittedName>
        <fullName evidence="1">Uncharacterized protein</fullName>
    </submittedName>
</protein>
<name>A0A9D1JME9_9BACT</name>
<accession>A0A9D1JME9</accession>
<reference evidence="1" key="1">
    <citation type="submission" date="2020-10" db="EMBL/GenBank/DDBJ databases">
        <authorList>
            <person name="Gilroy R."/>
        </authorList>
    </citation>
    <scope>NUCLEOTIDE SEQUENCE</scope>
    <source>
        <strain evidence="1">6276</strain>
    </source>
</reference>
<reference evidence="1" key="2">
    <citation type="journal article" date="2021" name="PeerJ">
        <title>Extensive microbial diversity within the chicken gut microbiome revealed by metagenomics and culture.</title>
        <authorList>
            <person name="Gilroy R."/>
            <person name="Ravi A."/>
            <person name="Getino M."/>
            <person name="Pursley I."/>
            <person name="Horton D.L."/>
            <person name="Alikhan N.F."/>
            <person name="Baker D."/>
            <person name="Gharbi K."/>
            <person name="Hall N."/>
            <person name="Watson M."/>
            <person name="Adriaenssens E.M."/>
            <person name="Foster-Nyarko E."/>
            <person name="Jarju S."/>
            <person name="Secka A."/>
            <person name="Antonio M."/>
            <person name="Oren A."/>
            <person name="Chaudhuri R.R."/>
            <person name="La Ragione R."/>
            <person name="Hildebrand F."/>
            <person name="Pallen M.J."/>
        </authorList>
    </citation>
    <scope>NUCLEOTIDE SEQUENCE</scope>
    <source>
        <strain evidence="1">6276</strain>
    </source>
</reference>
<gene>
    <name evidence="1" type="ORF">IAC10_00465</name>
</gene>
<dbReference type="AlphaFoldDB" id="A0A9D1JME9"/>
<organism evidence="1 2">
    <name type="scientific">Candidatus Scatousia excrementigallinarum</name>
    <dbReference type="NCBI Taxonomy" id="2840935"/>
    <lineage>
        <taxon>Bacteria</taxon>
        <taxon>Candidatus Scatousia</taxon>
    </lineage>
</organism>
<sequence>MITPSKEEHDLKIIKENFNAFAREQGYENGAELFEELGLNKEKYIRYKSEVPISGSDLQTLCWEIGTAGVMDFVRFAPGDKERHRRILEEF</sequence>
<evidence type="ECO:0000313" key="2">
    <source>
        <dbReference type="Proteomes" id="UP000823928"/>
    </source>
</evidence>